<feature type="region of interest" description="Disordered" evidence="1">
    <location>
        <begin position="20"/>
        <end position="42"/>
    </location>
</feature>
<dbReference type="AlphaFoldDB" id="A0A2U1PVT3"/>
<evidence type="ECO:0000313" key="4">
    <source>
        <dbReference type="Proteomes" id="UP000245207"/>
    </source>
</evidence>
<dbReference type="STRING" id="35608.A0A2U1PVT3"/>
<evidence type="ECO:0000313" key="3">
    <source>
        <dbReference type="EMBL" id="PWA89864.1"/>
    </source>
</evidence>
<dbReference type="GO" id="GO:0032259">
    <property type="term" value="P:methylation"/>
    <property type="evidence" value="ECO:0007669"/>
    <property type="project" value="UniProtKB-KW"/>
</dbReference>
<feature type="compositionally biased region" description="Low complexity" evidence="1">
    <location>
        <begin position="20"/>
        <end position="29"/>
    </location>
</feature>
<feature type="domain" description="DUF3381" evidence="2">
    <location>
        <begin position="139"/>
        <end position="206"/>
    </location>
</feature>
<evidence type="ECO:0000256" key="1">
    <source>
        <dbReference type="SAM" id="MobiDB-lite"/>
    </source>
</evidence>
<dbReference type="Pfam" id="PF11861">
    <property type="entry name" value="DUF3381"/>
    <property type="match status" value="1"/>
</dbReference>
<organism evidence="3 4">
    <name type="scientific">Artemisia annua</name>
    <name type="common">Sweet wormwood</name>
    <dbReference type="NCBI Taxonomy" id="35608"/>
    <lineage>
        <taxon>Eukaryota</taxon>
        <taxon>Viridiplantae</taxon>
        <taxon>Streptophyta</taxon>
        <taxon>Embryophyta</taxon>
        <taxon>Tracheophyta</taxon>
        <taxon>Spermatophyta</taxon>
        <taxon>Magnoliopsida</taxon>
        <taxon>eudicotyledons</taxon>
        <taxon>Gunneridae</taxon>
        <taxon>Pentapetalae</taxon>
        <taxon>asterids</taxon>
        <taxon>campanulids</taxon>
        <taxon>Asterales</taxon>
        <taxon>Asteraceae</taxon>
        <taxon>Asteroideae</taxon>
        <taxon>Anthemideae</taxon>
        <taxon>Artemisiinae</taxon>
        <taxon>Artemisia</taxon>
    </lineage>
</organism>
<keyword evidence="3" id="KW-0808">Transferase</keyword>
<protein>
    <submittedName>
        <fullName evidence="3">FtsJ-like methyltransferase family protein</fullName>
    </submittedName>
</protein>
<dbReference type="EMBL" id="PKPP01000678">
    <property type="protein sequence ID" value="PWA89864.1"/>
    <property type="molecule type" value="Genomic_DNA"/>
</dbReference>
<comment type="caution">
    <text evidence="3">The sequence shown here is derived from an EMBL/GenBank/DDBJ whole genome shotgun (WGS) entry which is preliminary data.</text>
</comment>
<dbReference type="InterPro" id="IPR024576">
    <property type="entry name" value="rRNA_MeTfrase_Spb1_DUF3381"/>
</dbReference>
<feature type="region of interest" description="Disordered" evidence="1">
    <location>
        <begin position="112"/>
        <end position="132"/>
    </location>
</feature>
<name>A0A2U1PVT3_ARTAN</name>
<proteinExistence type="predicted"/>
<reference evidence="3 4" key="1">
    <citation type="journal article" date="2018" name="Mol. Plant">
        <title>The genome of Artemisia annua provides insight into the evolution of Asteraceae family and artemisinin biosynthesis.</title>
        <authorList>
            <person name="Shen Q."/>
            <person name="Zhang L."/>
            <person name="Liao Z."/>
            <person name="Wang S."/>
            <person name="Yan T."/>
            <person name="Shi P."/>
            <person name="Liu M."/>
            <person name="Fu X."/>
            <person name="Pan Q."/>
            <person name="Wang Y."/>
            <person name="Lv Z."/>
            <person name="Lu X."/>
            <person name="Zhang F."/>
            <person name="Jiang W."/>
            <person name="Ma Y."/>
            <person name="Chen M."/>
            <person name="Hao X."/>
            <person name="Li L."/>
            <person name="Tang Y."/>
            <person name="Lv G."/>
            <person name="Zhou Y."/>
            <person name="Sun X."/>
            <person name="Brodelius P.E."/>
            <person name="Rose J.K.C."/>
            <person name="Tang K."/>
        </authorList>
    </citation>
    <scope>NUCLEOTIDE SEQUENCE [LARGE SCALE GENOMIC DNA]</scope>
    <source>
        <strain evidence="4">cv. Huhao1</strain>
        <tissue evidence="3">Leaf</tissue>
    </source>
</reference>
<accession>A0A2U1PVT3</accession>
<keyword evidence="4" id="KW-1185">Reference proteome</keyword>
<keyword evidence="3" id="KW-0489">Methyltransferase</keyword>
<dbReference type="GO" id="GO:0008168">
    <property type="term" value="F:methyltransferase activity"/>
    <property type="evidence" value="ECO:0007669"/>
    <property type="project" value="UniProtKB-KW"/>
</dbReference>
<dbReference type="Proteomes" id="UP000245207">
    <property type="component" value="Unassembled WGS sequence"/>
</dbReference>
<sequence length="286" mass="33266">MVFVQHQYKVAMLFAPLPSSSNSTNLPNSSDHENQQYQNPKSKLTNRIQSIQFSDEIWGHRFNVVKNRKQNLKNTGGLICKFKKKHQHSVAMVFVQHQYKVAMVFAPLPSSSNSTNLPNSSDHENQQYQNPKSKLTNRIQSIQFSDEIWGHRFNVVKNRVKALCKDLHVLRKQSFKHLLKWHIHMRKAFSSEKEFCIPKDVEPESKVDEDEDGQWTLRNGTQIQIDLVLCASWPFLISMGRSKCGKLMNDSLEVYGLIAHFMEVYKMNNYPQAYENIFYKINGSSK</sequence>
<evidence type="ECO:0000259" key="2">
    <source>
        <dbReference type="Pfam" id="PF11861"/>
    </source>
</evidence>
<gene>
    <name evidence="3" type="ORF">CTI12_AA106480</name>
</gene>